<keyword evidence="4" id="KW-1185">Reference proteome</keyword>
<proteinExistence type="predicted"/>
<feature type="transmembrane region" description="Helical" evidence="2">
    <location>
        <begin position="318"/>
        <end position="341"/>
    </location>
</feature>
<feature type="transmembrane region" description="Helical" evidence="2">
    <location>
        <begin position="251"/>
        <end position="272"/>
    </location>
</feature>
<dbReference type="InterPro" id="IPR038770">
    <property type="entry name" value="Na+/solute_symporter_sf"/>
</dbReference>
<dbReference type="PANTHER" id="PTHR18640">
    <property type="entry name" value="SOLUTE CARRIER FAMILY 10 MEMBER 7"/>
    <property type="match status" value="1"/>
</dbReference>
<dbReference type="PANTHER" id="PTHR18640:SF5">
    <property type="entry name" value="SODIUM_BILE ACID COTRANSPORTER 7"/>
    <property type="match status" value="1"/>
</dbReference>
<feature type="transmembrane region" description="Helical" evidence="2">
    <location>
        <begin position="92"/>
        <end position="112"/>
    </location>
</feature>
<accession>A0ABD3R9W4</accession>
<feature type="compositionally biased region" description="Basic and acidic residues" evidence="1">
    <location>
        <begin position="424"/>
        <end position="441"/>
    </location>
</feature>
<feature type="transmembrane region" description="Helical" evidence="2">
    <location>
        <begin position="353"/>
        <end position="373"/>
    </location>
</feature>
<dbReference type="AlphaFoldDB" id="A0ABD3R9W4"/>
<name>A0ABD3R9W4_9STRA</name>
<feature type="region of interest" description="Disordered" evidence="1">
    <location>
        <begin position="424"/>
        <end position="453"/>
    </location>
</feature>
<feature type="compositionally biased region" description="Gly residues" evidence="1">
    <location>
        <begin position="34"/>
        <end position="48"/>
    </location>
</feature>
<organism evidence="3 4">
    <name type="scientific">Cyclostephanos tholiformis</name>
    <dbReference type="NCBI Taxonomy" id="382380"/>
    <lineage>
        <taxon>Eukaryota</taxon>
        <taxon>Sar</taxon>
        <taxon>Stramenopiles</taxon>
        <taxon>Ochrophyta</taxon>
        <taxon>Bacillariophyta</taxon>
        <taxon>Coscinodiscophyceae</taxon>
        <taxon>Thalassiosirophycidae</taxon>
        <taxon>Stephanodiscales</taxon>
        <taxon>Stephanodiscaceae</taxon>
        <taxon>Cyclostephanos</taxon>
    </lineage>
</organism>
<feature type="compositionally biased region" description="Low complexity" evidence="1">
    <location>
        <begin position="53"/>
        <end position="69"/>
    </location>
</feature>
<evidence type="ECO:0000313" key="4">
    <source>
        <dbReference type="Proteomes" id="UP001530377"/>
    </source>
</evidence>
<feature type="transmembrane region" description="Helical" evidence="2">
    <location>
        <begin position="293"/>
        <end position="312"/>
    </location>
</feature>
<protein>
    <submittedName>
        <fullName evidence="3">Uncharacterized protein</fullName>
    </submittedName>
</protein>
<feature type="region of interest" description="Disordered" evidence="1">
    <location>
        <begin position="24"/>
        <end position="82"/>
    </location>
</feature>
<feature type="transmembrane region" description="Helical" evidence="2">
    <location>
        <begin position="124"/>
        <end position="142"/>
    </location>
</feature>
<dbReference type="InterPro" id="IPR016833">
    <property type="entry name" value="Put_Na-Bile_cotransptr"/>
</dbReference>
<dbReference type="Gene3D" id="1.20.1530.20">
    <property type="match status" value="1"/>
</dbReference>
<comment type="caution">
    <text evidence="3">The sequence shown here is derived from an EMBL/GenBank/DDBJ whole genome shotgun (WGS) entry which is preliminary data.</text>
</comment>
<sequence length="453" mass="48794">MSNRDAAVPPVMREDDEMVVVATTTTEGDDKIDGGGGGGVVVAGGRTDGNGTPSSTSSSSTKVSSPDDVAAPSLPPSSSRVKRRPIDRCSSIYDKNSFLILVVLAILLAYAYPPLGATYLYPDVTSDWVAVIVIFVLSGMGIRTEEFGRAFQRLRFNAYVQIYNFGAVSGMVYGASRLMVYLGALPSSLADGMVICSCLPVTVSMVMVLTTSSNGDVASAVFHAAFGNLIGIFLSPALIAMYLGISGNVDLGTITIKLVFRVLVPLLVGQFLRCFVPLARDFVDDRSRFFKKFQEWVLVYIVYTVFCETFLSGMDATIGQILVMIALQGGMLIVVMILAWISLGALFRNEPKLIAMGLFGCTHKTVAMGIPLINSMYSDISPSLVGLYTLPLLIWHPMQLLIGTAVAPRIAEWVDKREEELSSMRRRLGEEGELGSSRDVDDSIDGGDTTPPI</sequence>
<reference evidence="3 4" key="1">
    <citation type="submission" date="2024-10" db="EMBL/GenBank/DDBJ databases">
        <title>Updated reference genomes for cyclostephanoid diatoms.</title>
        <authorList>
            <person name="Roberts W.R."/>
            <person name="Alverson A.J."/>
        </authorList>
    </citation>
    <scope>NUCLEOTIDE SEQUENCE [LARGE SCALE GENOMIC DNA]</scope>
    <source>
        <strain evidence="3 4">AJA228-03</strain>
    </source>
</reference>
<feature type="transmembrane region" description="Helical" evidence="2">
    <location>
        <begin position="385"/>
        <end position="407"/>
    </location>
</feature>
<evidence type="ECO:0000313" key="3">
    <source>
        <dbReference type="EMBL" id="KAL3809800.1"/>
    </source>
</evidence>
<dbReference type="EMBL" id="JALLPB020000374">
    <property type="protein sequence ID" value="KAL3809800.1"/>
    <property type="molecule type" value="Genomic_DNA"/>
</dbReference>
<evidence type="ECO:0000256" key="2">
    <source>
        <dbReference type="SAM" id="Phobius"/>
    </source>
</evidence>
<keyword evidence="2" id="KW-1133">Transmembrane helix</keyword>
<dbReference type="Pfam" id="PF13593">
    <property type="entry name" value="SBF_like"/>
    <property type="match status" value="1"/>
</dbReference>
<keyword evidence="2" id="KW-0812">Transmembrane</keyword>
<dbReference type="Proteomes" id="UP001530377">
    <property type="component" value="Unassembled WGS sequence"/>
</dbReference>
<keyword evidence="2" id="KW-0472">Membrane</keyword>
<feature type="transmembrane region" description="Helical" evidence="2">
    <location>
        <begin position="221"/>
        <end position="245"/>
    </location>
</feature>
<feature type="transmembrane region" description="Helical" evidence="2">
    <location>
        <begin position="162"/>
        <end position="183"/>
    </location>
</feature>
<gene>
    <name evidence="3" type="ORF">ACHAXA_003037</name>
</gene>
<evidence type="ECO:0000256" key="1">
    <source>
        <dbReference type="SAM" id="MobiDB-lite"/>
    </source>
</evidence>
<feature type="transmembrane region" description="Helical" evidence="2">
    <location>
        <begin position="189"/>
        <end position="209"/>
    </location>
</feature>